<dbReference type="InterPro" id="IPR036868">
    <property type="entry name" value="TusA-like_sf"/>
</dbReference>
<accession>A0A0H1RDK1</accession>
<dbReference type="SUPFAM" id="SSF64307">
    <property type="entry name" value="SirA-like"/>
    <property type="match status" value="1"/>
</dbReference>
<keyword evidence="4" id="KW-1185">Reference proteome</keyword>
<protein>
    <submittedName>
        <fullName evidence="3">Response regulator SirA</fullName>
    </submittedName>
</protein>
<dbReference type="PROSITE" id="PS01148">
    <property type="entry name" value="UPF0033"/>
    <property type="match status" value="1"/>
</dbReference>
<evidence type="ECO:0000313" key="4">
    <source>
        <dbReference type="Proteomes" id="UP000035489"/>
    </source>
</evidence>
<dbReference type="Gene3D" id="3.30.110.40">
    <property type="entry name" value="TusA-like domain"/>
    <property type="match status" value="1"/>
</dbReference>
<dbReference type="PANTHER" id="PTHR33279">
    <property type="entry name" value="SULFUR CARRIER PROTEIN YEDF-RELATED"/>
    <property type="match status" value="1"/>
</dbReference>
<organism evidence="3 4">
    <name type="scientific">Microvirga vignae</name>
    <dbReference type="NCBI Taxonomy" id="1225564"/>
    <lineage>
        <taxon>Bacteria</taxon>
        <taxon>Pseudomonadati</taxon>
        <taxon>Pseudomonadota</taxon>
        <taxon>Alphaproteobacteria</taxon>
        <taxon>Hyphomicrobiales</taxon>
        <taxon>Methylobacteriaceae</taxon>
        <taxon>Microvirga</taxon>
    </lineage>
</organism>
<comment type="caution">
    <text evidence="3">The sequence shown here is derived from an EMBL/GenBank/DDBJ whole genome shotgun (WGS) entry which is preliminary data.</text>
</comment>
<comment type="similarity">
    <text evidence="1">Belongs to the sulfur carrier protein TusA family.</text>
</comment>
<name>A0A0H1RDK1_9HYPH</name>
<dbReference type="AlphaFoldDB" id="A0A0H1RDK1"/>
<dbReference type="Proteomes" id="UP000035489">
    <property type="component" value="Unassembled WGS sequence"/>
</dbReference>
<evidence type="ECO:0000256" key="1">
    <source>
        <dbReference type="ARBA" id="ARBA00008984"/>
    </source>
</evidence>
<proteinExistence type="inferred from homology"/>
<evidence type="ECO:0000259" key="2">
    <source>
        <dbReference type="PROSITE" id="PS01148"/>
    </source>
</evidence>
<sequence>MIELDLSGLKCPLPVLRTRKALRAMNPGDQLRVICTDPLAGIDVPNLIRELGDTLMEQHQDEKHITFLIARADKPS</sequence>
<dbReference type="CDD" id="cd00291">
    <property type="entry name" value="SirA_YedF_YeeD"/>
    <property type="match status" value="1"/>
</dbReference>
<feature type="domain" description="UPF0033" evidence="2">
    <location>
        <begin position="4"/>
        <end position="28"/>
    </location>
</feature>
<dbReference type="InterPro" id="IPR001455">
    <property type="entry name" value="TusA-like"/>
</dbReference>
<reference evidence="3 4" key="1">
    <citation type="submission" date="2015-05" db="EMBL/GenBank/DDBJ databases">
        <title>Draft genome sequence of Microvirga vignae strain BR3299, a novel nitrogen fixing bacteria isolated from Brazil semi-aired region.</title>
        <authorList>
            <person name="Zilli J.E."/>
            <person name="Passos S.R."/>
            <person name="Leite J."/>
            <person name="Baldani J.I."/>
            <person name="Xavier G.R."/>
            <person name="Rumjaneck N.G."/>
            <person name="Simoes-Araujo J.L."/>
        </authorList>
    </citation>
    <scope>NUCLEOTIDE SEQUENCE [LARGE SCALE GENOMIC DNA]</scope>
    <source>
        <strain evidence="3 4">BR3299</strain>
    </source>
</reference>
<dbReference type="PANTHER" id="PTHR33279:SF6">
    <property type="entry name" value="SULFUR CARRIER PROTEIN YEDF-RELATED"/>
    <property type="match status" value="1"/>
</dbReference>
<dbReference type="Pfam" id="PF01206">
    <property type="entry name" value="TusA"/>
    <property type="match status" value="1"/>
</dbReference>
<evidence type="ECO:0000313" key="3">
    <source>
        <dbReference type="EMBL" id="KLK93273.1"/>
    </source>
</evidence>
<dbReference type="PATRIC" id="fig|1225564.3.peg.2596"/>
<gene>
    <name evidence="3" type="ORF">AA309_09780</name>
</gene>
<dbReference type="EMBL" id="LCYG01000021">
    <property type="protein sequence ID" value="KLK93273.1"/>
    <property type="molecule type" value="Genomic_DNA"/>
</dbReference>
<dbReference type="RefSeq" id="WP_047188819.1">
    <property type="nucleotide sequence ID" value="NZ_LCYG01000021.1"/>
</dbReference>
<dbReference type="STRING" id="1225564.AA309_09780"/>